<feature type="coiled-coil region" evidence="1">
    <location>
        <begin position="59"/>
        <end position="98"/>
    </location>
</feature>
<feature type="region of interest" description="Disordered" evidence="2">
    <location>
        <begin position="159"/>
        <end position="184"/>
    </location>
</feature>
<accession>A0A8S5N0T8</accession>
<evidence type="ECO:0000313" key="3">
    <source>
        <dbReference type="EMBL" id="DAD87747.1"/>
    </source>
</evidence>
<sequence length="184" mass="20948">MAEELNNVEKTEPEQVDTQEQGQQQSTEKMVTVAEMTRRINKVKSQNEEAISVAVKEAIEKYKAESELTGKELDEYRKKEAEKEKQTLLEKINMLEQEQVKRELTDEAIKSLSSRKLPVNEKVLAFVVRDNADDTLKAIEDFSSIIADIKAEFTKSKAPNVSSSFGESTSTSRTEIFRNSRIIK</sequence>
<feature type="region of interest" description="Disordered" evidence="2">
    <location>
        <begin position="1"/>
        <end position="30"/>
    </location>
</feature>
<evidence type="ECO:0000256" key="2">
    <source>
        <dbReference type="SAM" id="MobiDB-lite"/>
    </source>
</evidence>
<feature type="compositionally biased region" description="Low complexity" evidence="2">
    <location>
        <begin position="16"/>
        <end position="25"/>
    </location>
</feature>
<evidence type="ECO:0000256" key="1">
    <source>
        <dbReference type="SAM" id="Coils"/>
    </source>
</evidence>
<dbReference type="EMBL" id="BK015025">
    <property type="protein sequence ID" value="DAD87747.1"/>
    <property type="molecule type" value="Genomic_DNA"/>
</dbReference>
<feature type="compositionally biased region" description="Low complexity" evidence="2">
    <location>
        <begin position="162"/>
        <end position="174"/>
    </location>
</feature>
<proteinExistence type="predicted"/>
<reference evidence="3" key="1">
    <citation type="journal article" date="2021" name="Proc. Natl. Acad. Sci. U.S.A.">
        <title>A Catalog of Tens of Thousands of Viruses from Human Metagenomes Reveals Hidden Associations with Chronic Diseases.</title>
        <authorList>
            <person name="Tisza M.J."/>
            <person name="Buck C.B."/>
        </authorList>
    </citation>
    <scope>NUCLEOTIDE SEQUENCE</scope>
    <source>
        <strain evidence="3">Ct8eQ1</strain>
    </source>
</reference>
<name>A0A8S5N0T8_9CAUD</name>
<protein>
    <submittedName>
        <fullName evidence="3">Major head protein</fullName>
    </submittedName>
</protein>
<organism evidence="3">
    <name type="scientific">Siphoviridae sp. ct8eQ1</name>
    <dbReference type="NCBI Taxonomy" id="2826171"/>
    <lineage>
        <taxon>Viruses</taxon>
        <taxon>Duplodnaviria</taxon>
        <taxon>Heunggongvirae</taxon>
        <taxon>Uroviricota</taxon>
        <taxon>Caudoviricetes</taxon>
    </lineage>
</organism>
<keyword evidence="1" id="KW-0175">Coiled coil</keyword>